<organism evidence="1 2">
    <name type="scientific">Fragariocoptes setiger</name>
    <dbReference type="NCBI Taxonomy" id="1670756"/>
    <lineage>
        <taxon>Eukaryota</taxon>
        <taxon>Metazoa</taxon>
        <taxon>Ecdysozoa</taxon>
        <taxon>Arthropoda</taxon>
        <taxon>Chelicerata</taxon>
        <taxon>Arachnida</taxon>
        <taxon>Acari</taxon>
        <taxon>Acariformes</taxon>
        <taxon>Trombidiformes</taxon>
        <taxon>Prostigmata</taxon>
        <taxon>Eupodina</taxon>
        <taxon>Eriophyoidea</taxon>
        <taxon>Phytoptidae</taxon>
        <taxon>Fragariocoptes</taxon>
    </lineage>
</organism>
<gene>
    <name evidence="1" type="ORF">GZH46_02515</name>
</gene>
<accession>A0ABQ7S6J7</accession>
<reference evidence="1 2" key="1">
    <citation type="submission" date="2020-10" db="EMBL/GenBank/DDBJ databases">
        <authorList>
            <person name="Klimov P.B."/>
            <person name="Dyachkov S.M."/>
            <person name="Chetverikov P.E."/>
        </authorList>
    </citation>
    <scope>NUCLEOTIDE SEQUENCE [LARGE SCALE GENOMIC DNA]</scope>
    <source>
        <strain evidence="1">BMOC 18-1129-001#AD2665</strain>
        <tissue evidence="1">Entire mites</tissue>
    </source>
</reference>
<keyword evidence="2" id="KW-1185">Reference proteome</keyword>
<dbReference type="EMBL" id="JAIFTH010000775">
    <property type="protein sequence ID" value="KAG9508978.1"/>
    <property type="molecule type" value="Genomic_DNA"/>
</dbReference>
<dbReference type="Proteomes" id="UP000825002">
    <property type="component" value="Unassembled WGS sequence"/>
</dbReference>
<proteinExistence type="predicted"/>
<sequence>MAYNLMARQHNQAKNAMSMTPEAIFKDYRRGMVEQSREIIRSSGSISRKLGTSKCGQKDQVSQLASNFAQLDSTLDNIENNLNKVCALTRRTD</sequence>
<name>A0ABQ7S6J7_9ACAR</name>
<comment type="caution">
    <text evidence="1">The sequence shown here is derived from an EMBL/GenBank/DDBJ whole genome shotgun (WGS) entry which is preliminary data.</text>
</comment>
<evidence type="ECO:0000313" key="2">
    <source>
        <dbReference type="Proteomes" id="UP000825002"/>
    </source>
</evidence>
<protein>
    <submittedName>
        <fullName evidence="1">Uncharacterized protein</fullName>
    </submittedName>
</protein>
<evidence type="ECO:0000313" key="1">
    <source>
        <dbReference type="EMBL" id="KAG9508978.1"/>
    </source>
</evidence>